<dbReference type="EMBL" id="VNKQ01000018">
    <property type="protein sequence ID" value="KAG0645640.1"/>
    <property type="molecule type" value="Genomic_DNA"/>
</dbReference>
<dbReference type="Proteomes" id="UP000785200">
    <property type="component" value="Unassembled WGS sequence"/>
</dbReference>
<proteinExistence type="predicted"/>
<organism evidence="3 4">
    <name type="scientific">Hyphodiscus hymeniophilus</name>
    <dbReference type="NCBI Taxonomy" id="353542"/>
    <lineage>
        <taxon>Eukaryota</taxon>
        <taxon>Fungi</taxon>
        <taxon>Dikarya</taxon>
        <taxon>Ascomycota</taxon>
        <taxon>Pezizomycotina</taxon>
        <taxon>Leotiomycetes</taxon>
        <taxon>Helotiales</taxon>
        <taxon>Hyphodiscaceae</taxon>
        <taxon>Hyphodiscus</taxon>
    </lineage>
</organism>
<dbReference type="AlphaFoldDB" id="A0A9P6SN02"/>
<feature type="compositionally biased region" description="Polar residues" evidence="2">
    <location>
        <begin position="100"/>
        <end position="116"/>
    </location>
</feature>
<name>A0A9P6SN02_9HELO</name>
<sequence length="413" mass="46076">MQFAAPPPPIATSVLLPRANGNEGSIARARADGGSDGASNMRHSSPQTSAVRHRRGSGGLDPLLALSRRERALQRDLQDLLDAQSAGLIQGFGGQDEGSETGSSTPTYNSTRSRSTGRMEVPVGVVPVRQPKKQSVSLRGARRGLLRDMSELAAIKSQEVDVFMDSIAQREDVLRKVGIWEKRIQAFQKQLSTASDTTRTDDEEGRELVELRNEEKAVDNEIREMEDRLAQMRARKKWIQERVGEGENRREARLSSYRGALREVEGEVREFLRRPPILPASSITIQEEAEGGGFMDLPVGRRTLGMAKELWSREIREIEARKSDTAQEKEALEQGAHIWEDAARTVMDFEDGLRVQMKGDMQNPDMLREQVRSMGRVIEGLAENLKLAEEKSWNLLICALGAELEAFREGEGF</sequence>
<feature type="region of interest" description="Disordered" evidence="2">
    <location>
        <begin position="1"/>
        <end position="62"/>
    </location>
</feature>
<dbReference type="OrthoDB" id="5342758at2759"/>
<accession>A0A9P6SN02</accession>
<keyword evidence="1" id="KW-0175">Coiled coil</keyword>
<keyword evidence="4" id="KW-1185">Reference proteome</keyword>
<feature type="coiled-coil region" evidence="1">
    <location>
        <begin position="208"/>
        <end position="242"/>
    </location>
</feature>
<evidence type="ECO:0000256" key="1">
    <source>
        <dbReference type="SAM" id="Coils"/>
    </source>
</evidence>
<comment type="caution">
    <text evidence="3">The sequence shown here is derived from an EMBL/GenBank/DDBJ whole genome shotgun (WGS) entry which is preliminary data.</text>
</comment>
<reference evidence="3" key="1">
    <citation type="submission" date="2019-07" db="EMBL/GenBank/DDBJ databases">
        <title>Hyphodiscus hymeniophilus genome sequencing and assembly.</title>
        <authorList>
            <person name="Kramer G."/>
            <person name="Nodwell J."/>
        </authorList>
    </citation>
    <scope>NUCLEOTIDE SEQUENCE</scope>
    <source>
        <strain evidence="3">ATCC 34498</strain>
    </source>
</reference>
<feature type="compositionally biased region" description="Pro residues" evidence="2">
    <location>
        <begin position="1"/>
        <end position="10"/>
    </location>
</feature>
<evidence type="ECO:0000256" key="2">
    <source>
        <dbReference type="SAM" id="MobiDB-lite"/>
    </source>
</evidence>
<evidence type="ECO:0000313" key="3">
    <source>
        <dbReference type="EMBL" id="KAG0645640.1"/>
    </source>
</evidence>
<protein>
    <submittedName>
        <fullName evidence="3">Autophagy-related 28</fullName>
    </submittedName>
</protein>
<evidence type="ECO:0000313" key="4">
    <source>
        <dbReference type="Proteomes" id="UP000785200"/>
    </source>
</evidence>
<feature type="coiled-coil region" evidence="1">
    <location>
        <begin position="308"/>
        <end position="335"/>
    </location>
</feature>
<gene>
    <name evidence="3" type="ORF">D0Z07_8615</name>
</gene>
<feature type="compositionally biased region" description="Polar residues" evidence="2">
    <location>
        <begin position="41"/>
        <end position="50"/>
    </location>
</feature>
<feature type="region of interest" description="Disordered" evidence="2">
    <location>
        <begin position="89"/>
        <end position="117"/>
    </location>
</feature>